<dbReference type="EMBL" id="BARS01016953">
    <property type="protein sequence ID" value="GAF92585.1"/>
    <property type="molecule type" value="Genomic_DNA"/>
</dbReference>
<organism evidence="1">
    <name type="scientific">marine sediment metagenome</name>
    <dbReference type="NCBI Taxonomy" id="412755"/>
    <lineage>
        <taxon>unclassified sequences</taxon>
        <taxon>metagenomes</taxon>
        <taxon>ecological metagenomes</taxon>
    </lineage>
</organism>
<reference evidence="1" key="1">
    <citation type="journal article" date="2014" name="Front. Microbiol.">
        <title>High frequency of phylogenetically diverse reductive dehalogenase-homologous genes in deep subseafloor sedimentary metagenomes.</title>
        <authorList>
            <person name="Kawai M."/>
            <person name="Futagami T."/>
            <person name="Toyoda A."/>
            <person name="Takaki Y."/>
            <person name="Nishi S."/>
            <person name="Hori S."/>
            <person name="Arai W."/>
            <person name="Tsubouchi T."/>
            <person name="Morono Y."/>
            <person name="Uchiyama I."/>
            <person name="Ito T."/>
            <person name="Fujiyama A."/>
            <person name="Inagaki F."/>
            <person name="Takami H."/>
        </authorList>
    </citation>
    <scope>NUCLEOTIDE SEQUENCE</scope>
    <source>
        <strain evidence="1">Expedition CK06-06</strain>
    </source>
</reference>
<comment type="caution">
    <text evidence="1">The sequence shown here is derived from an EMBL/GenBank/DDBJ whole genome shotgun (WGS) entry which is preliminary data.</text>
</comment>
<gene>
    <name evidence="1" type="ORF">S01H1_27796</name>
</gene>
<sequence length="161" mass="17020">MAADQYVDTARQNGLPARAHESSGCDLRLRTITFETLTADDINDIRRLFTVGAHEIPVRCDIVCDSISGASDIDLGLYRPGVGGVVVDADALMDGTNISGGLAWDSETNGLAALGLDERGVKSFFDIANDVLTTDVIGHLPNDSYDVVMVYNSEVAGAGTI</sequence>
<name>X0UVV9_9ZZZZ</name>
<evidence type="ECO:0000313" key="1">
    <source>
        <dbReference type="EMBL" id="GAF92585.1"/>
    </source>
</evidence>
<dbReference type="AlphaFoldDB" id="X0UVV9"/>
<protein>
    <submittedName>
        <fullName evidence="1">Uncharacterized protein</fullName>
    </submittedName>
</protein>
<accession>X0UVV9</accession>
<proteinExistence type="predicted"/>
<feature type="non-terminal residue" evidence="1">
    <location>
        <position position="161"/>
    </location>
</feature>